<dbReference type="SMART" id="SM00271">
    <property type="entry name" value="DnaJ"/>
    <property type="match status" value="1"/>
</dbReference>
<dbReference type="Pfam" id="PF00226">
    <property type="entry name" value="DnaJ"/>
    <property type="match status" value="1"/>
</dbReference>
<dbReference type="PRINTS" id="PR00625">
    <property type="entry name" value="JDOMAIN"/>
</dbReference>
<dbReference type="KEGG" id="rhoz:GXP67_30000"/>
<dbReference type="PROSITE" id="PS50076">
    <property type="entry name" value="DNAJ_2"/>
    <property type="match status" value="1"/>
</dbReference>
<evidence type="ECO:0000256" key="1">
    <source>
        <dbReference type="ARBA" id="ARBA00023186"/>
    </source>
</evidence>
<dbReference type="AlphaFoldDB" id="A0A6C0GR97"/>
<reference evidence="4 5" key="1">
    <citation type="submission" date="2020-01" db="EMBL/GenBank/DDBJ databases">
        <authorList>
            <person name="Kim M.K."/>
        </authorList>
    </citation>
    <scope>NUCLEOTIDE SEQUENCE [LARGE SCALE GENOMIC DNA]</scope>
    <source>
        <strain evidence="4 5">172606-1</strain>
    </source>
</reference>
<dbReference type="CDD" id="cd06257">
    <property type="entry name" value="DnaJ"/>
    <property type="match status" value="1"/>
</dbReference>
<proteinExistence type="predicted"/>
<feature type="transmembrane region" description="Helical" evidence="2">
    <location>
        <begin position="116"/>
        <end position="138"/>
    </location>
</feature>
<dbReference type="EMBL" id="CP048222">
    <property type="protein sequence ID" value="QHT70586.1"/>
    <property type="molecule type" value="Genomic_DNA"/>
</dbReference>
<dbReference type="GO" id="GO:0051787">
    <property type="term" value="F:misfolded protein binding"/>
    <property type="evidence" value="ECO:0007669"/>
    <property type="project" value="TreeGrafter"/>
</dbReference>
<dbReference type="PANTHER" id="PTHR44360">
    <property type="entry name" value="DNAJ HOMOLOG SUBFAMILY B MEMBER 9"/>
    <property type="match status" value="1"/>
</dbReference>
<evidence type="ECO:0000313" key="4">
    <source>
        <dbReference type="EMBL" id="QHT70586.1"/>
    </source>
</evidence>
<keyword evidence="2" id="KW-0812">Transmembrane</keyword>
<evidence type="ECO:0000256" key="2">
    <source>
        <dbReference type="SAM" id="Phobius"/>
    </source>
</evidence>
<keyword evidence="1" id="KW-0143">Chaperone</keyword>
<keyword evidence="2" id="KW-1133">Transmembrane helix</keyword>
<keyword evidence="5" id="KW-1185">Reference proteome</keyword>
<feature type="transmembrane region" description="Helical" evidence="2">
    <location>
        <begin position="144"/>
        <end position="167"/>
    </location>
</feature>
<dbReference type="GO" id="GO:0036503">
    <property type="term" value="P:ERAD pathway"/>
    <property type="evidence" value="ECO:0007669"/>
    <property type="project" value="TreeGrafter"/>
</dbReference>
<sequence>MSTEESYRILQIPPGASHQDIKRAYRTQAKLFHPDVNRSLDAQKQFVLVNQAYEKLLPSKPETIPSRVYDMYRGYDPFRGETRQERAARFARMQYEEFKRNNEKFRNSIWYIPIKIFAYFVWLMGGFVAVGFMVGPFLMMFVNWMTGVSMLPIIFMGIAVMTGVFRLKNDMNQYLNK</sequence>
<name>A0A6C0GR97_9BACT</name>
<accession>A0A6C0GR97</accession>
<feature type="domain" description="J" evidence="3">
    <location>
        <begin position="5"/>
        <end position="73"/>
    </location>
</feature>
<organism evidence="4 5">
    <name type="scientific">Rhodocytophaga rosea</name>
    <dbReference type="NCBI Taxonomy" id="2704465"/>
    <lineage>
        <taxon>Bacteria</taxon>
        <taxon>Pseudomonadati</taxon>
        <taxon>Bacteroidota</taxon>
        <taxon>Cytophagia</taxon>
        <taxon>Cytophagales</taxon>
        <taxon>Rhodocytophagaceae</taxon>
        <taxon>Rhodocytophaga</taxon>
    </lineage>
</organism>
<dbReference type="RefSeq" id="WP_162446563.1">
    <property type="nucleotide sequence ID" value="NZ_CP048222.1"/>
</dbReference>
<evidence type="ECO:0000259" key="3">
    <source>
        <dbReference type="PROSITE" id="PS50076"/>
    </source>
</evidence>
<dbReference type="PANTHER" id="PTHR44360:SF1">
    <property type="entry name" value="DNAJ HOMOLOG SUBFAMILY B MEMBER 9"/>
    <property type="match status" value="1"/>
</dbReference>
<gene>
    <name evidence="4" type="ORF">GXP67_30000</name>
</gene>
<dbReference type="GO" id="GO:0051087">
    <property type="term" value="F:protein-folding chaperone binding"/>
    <property type="evidence" value="ECO:0007669"/>
    <property type="project" value="TreeGrafter"/>
</dbReference>
<protein>
    <submittedName>
        <fullName evidence="4">J domain-containing protein</fullName>
    </submittedName>
</protein>
<dbReference type="InterPro" id="IPR001623">
    <property type="entry name" value="DnaJ_domain"/>
</dbReference>
<dbReference type="Gene3D" id="1.10.287.110">
    <property type="entry name" value="DnaJ domain"/>
    <property type="match status" value="1"/>
</dbReference>
<keyword evidence="2" id="KW-0472">Membrane</keyword>
<dbReference type="InterPro" id="IPR051948">
    <property type="entry name" value="Hsp70_co-chaperone_J-domain"/>
</dbReference>
<dbReference type="SUPFAM" id="SSF46565">
    <property type="entry name" value="Chaperone J-domain"/>
    <property type="match status" value="1"/>
</dbReference>
<evidence type="ECO:0000313" key="5">
    <source>
        <dbReference type="Proteomes" id="UP000480178"/>
    </source>
</evidence>
<dbReference type="InterPro" id="IPR036869">
    <property type="entry name" value="J_dom_sf"/>
</dbReference>
<dbReference type="Proteomes" id="UP000480178">
    <property type="component" value="Chromosome"/>
</dbReference>